<evidence type="ECO:0000259" key="5">
    <source>
        <dbReference type="Pfam" id="PF07715"/>
    </source>
</evidence>
<dbReference type="InterPro" id="IPR037066">
    <property type="entry name" value="Plug_dom_sf"/>
</dbReference>
<keyword evidence="8" id="KW-1185">Reference proteome</keyword>
<dbReference type="InterPro" id="IPR036942">
    <property type="entry name" value="Beta-barrel_TonB_sf"/>
</dbReference>
<dbReference type="Gene3D" id="2.40.170.20">
    <property type="entry name" value="TonB-dependent receptor, beta-barrel domain"/>
    <property type="match status" value="1"/>
</dbReference>
<dbReference type="SUPFAM" id="SSF49464">
    <property type="entry name" value="Carboxypeptidase regulatory domain-like"/>
    <property type="match status" value="1"/>
</dbReference>
<evidence type="ECO:0000256" key="3">
    <source>
        <dbReference type="ARBA" id="ARBA00023237"/>
    </source>
</evidence>
<reference evidence="8" key="1">
    <citation type="journal article" date="2019" name="Int. J. Syst. Evol. Microbiol.">
        <title>The Global Catalogue of Microorganisms (GCM) 10K type strain sequencing project: providing services to taxonomists for standard genome sequencing and annotation.</title>
        <authorList>
            <consortium name="The Broad Institute Genomics Platform"/>
            <consortium name="The Broad Institute Genome Sequencing Center for Infectious Disease"/>
            <person name="Wu L."/>
            <person name="Ma J."/>
        </authorList>
    </citation>
    <scope>NUCLEOTIDE SEQUENCE [LARGE SCALE GENOMIC DNA]</scope>
    <source>
        <strain evidence="8">CCUG 55250</strain>
    </source>
</reference>
<feature type="domain" description="TonB-dependent receptor plug" evidence="5">
    <location>
        <begin position="138"/>
        <end position="226"/>
    </location>
</feature>
<accession>A0ABW0I8Y6</accession>
<dbReference type="EMBL" id="JBHSMA010000002">
    <property type="protein sequence ID" value="MFC5409324.1"/>
    <property type="molecule type" value="Genomic_DNA"/>
</dbReference>
<evidence type="ECO:0000259" key="6">
    <source>
        <dbReference type="Pfam" id="PF14905"/>
    </source>
</evidence>
<evidence type="ECO:0000313" key="8">
    <source>
        <dbReference type="Proteomes" id="UP001596106"/>
    </source>
</evidence>
<dbReference type="RefSeq" id="WP_379843089.1">
    <property type="nucleotide sequence ID" value="NZ_JBHSMA010000002.1"/>
</dbReference>
<dbReference type="Gene3D" id="2.170.130.10">
    <property type="entry name" value="TonB-dependent receptor, plug domain"/>
    <property type="match status" value="1"/>
</dbReference>
<evidence type="ECO:0000256" key="4">
    <source>
        <dbReference type="SAM" id="SignalP"/>
    </source>
</evidence>
<evidence type="ECO:0000313" key="7">
    <source>
        <dbReference type="EMBL" id="MFC5409324.1"/>
    </source>
</evidence>
<dbReference type="InterPro" id="IPR041700">
    <property type="entry name" value="OMP_b-brl_3"/>
</dbReference>
<evidence type="ECO:0000256" key="1">
    <source>
        <dbReference type="ARBA" id="ARBA00004442"/>
    </source>
</evidence>
<dbReference type="Proteomes" id="UP001596106">
    <property type="component" value="Unassembled WGS sequence"/>
</dbReference>
<feature type="signal peptide" evidence="4">
    <location>
        <begin position="1"/>
        <end position="20"/>
    </location>
</feature>
<dbReference type="PANTHER" id="PTHR40980:SF4">
    <property type="entry name" value="TONB-DEPENDENT RECEPTOR-LIKE BETA-BARREL DOMAIN-CONTAINING PROTEIN"/>
    <property type="match status" value="1"/>
</dbReference>
<comment type="subcellular location">
    <subcellularLocation>
        <location evidence="1">Cell outer membrane</location>
    </subcellularLocation>
</comment>
<feature type="domain" description="Outer membrane protein beta-barrel" evidence="6">
    <location>
        <begin position="377"/>
        <end position="773"/>
    </location>
</feature>
<dbReference type="PANTHER" id="PTHR40980">
    <property type="entry name" value="PLUG DOMAIN-CONTAINING PROTEIN"/>
    <property type="match status" value="1"/>
</dbReference>
<gene>
    <name evidence="7" type="ORF">ACFPMF_08410</name>
</gene>
<comment type="caution">
    <text evidence="7">The sequence shown here is derived from an EMBL/GenBank/DDBJ whole genome shotgun (WGS) entry which is preliminary data.</text>
</comment>
<proteinExistence type="predicted"/>
<dbReference type="InterPro" id="IPR012910">
    <property type="entry name" value="Plug_dom"/>
</dbReference>
<organism evidence="7 8">
    <name type="scientific">Larkinella bovis</name>
    <dbReference type="NCBI Taxonomy" id="683041"/>
    <lineage>
        <taxon>Bacteria</taxon>
        <taxon>Pseudomonadati</taxon>
        <taxon>Bacteroidota</taxon>
        <taxon>Cytophagia</taxon>
        <taxon>Cytophagales</taxon>
        <taxon>Spirosomataceae</taxon>
        <taxon>Larkinella</taxon>
    </lineage>
</organism>
<dbReference type="SUPFAM" id="SSF56935">
    <property type="entry name" value="Porins"/>
    <property type="match status" value="1"/>
</dbReference>
<dbReference type="InterPro" id="IPR008969">
    <property type="entry name" value="CarboxyPept-like_regulatory"/>
</dbReference>
<evidence type="ECO:0000256" key="2">
    <source>
        <dbReference type="ARBA" id="ARBA00023136"/>
    </source>
</evidence>
<sequence length="792" mass="89527">MKPFIFILLLLVLRLLSLQAQEPGNQGRVEGTVVDSLTQKAVPFATVSLFRGDSLVTGTLTDSLGRFALVRIPMGTYYLTISSVGYRPVPTPVWTLSAEHPTLELGTIVLSQDAKMLKTVTVRGQKPLIEQRVDGLTFNAENLPAIAGSDAADVLRKVPLLSVDANGSLSLRGSSRIRVFIDGKPSEIYASSVADALKTISGESIVKVDVITHPSARYEAEGTDGVVNITTRKSPENATNGNLRAILGNRTENIMSDGQHKSGKWLLKADGFYQKFWNRNGAVLEREAPSLHIVQKNESRQIGDFLVGGFNVLYSLDSLKTVTFGYRARWSPFRTRTVSNHFYGENEPLQPAFRRHIDTPVGNTGSTFSAGYTAASNDKRKEFSLLGLYFLFTGTNGYELEQVTRNEIDYGEIFNSKTRNRDLILQADYTHSFTKQLNWETGGKLTRKVLNSDSRFGTYDFDHQTYKNDPIRSNFFSYESTVYAAYTSFSVRLDKWQLVAGTRFEQTDLKAVFRATPLRMPSFQNVVPNLLISRTLSPKSSLKLSYTVKLVRPYFSLLNPTVNNSDSLNIQFGNPHLRPELTRRYQLNYVRNATRFFTAIGLFYNDNRNSIESIRTARPDGVFESTWQNVGQNRRLGVSLTLNWKPSARLNLSATMTPQYVWLKSRALNLSNHGLMREFVLNGSYKLPHGFSVDFYGFFDANTLQLQGYRTGWKYYSLTVSRESKSKRFVMSLRMDTILTPHTFITEETVTDTFRQTQTYRVQNQHIRLTVAYKLGKKEIKGPRIRQAENPD</sequence>
<dbReference type="Pfam" id="PF07715">
    <property type="entry name" value="Plug"/>
    <property type="match status" value="1"/>
</dbReference>
<name>A0ABW0I8Y6_9BACT</name>
<keyword evidence="4" id="KW-0732">Signal</keyword>
<feature type="chain" id="PRO_5046242311" evidence="4">
    <location>
        <begin position="21"/>
        <end position="792"/>
    </location>
</feature>
<dbReference type="Pfam" id="PF13620">
    <property type="entry name" value="CarboxypepD_reg"/>
    <property type="match status" value="1"/>
</dbReference>
<protein>
    <submittedName>
        <fullName evidence="7">TonB-dependent receptor domain-containing protein</fullName>
    </submittedName>
</protein>
<dbReference type="Gene3D" id="2.60.40.1120">
    <property type="entry name" value="Carboxypeptidase-like, regulatory domain"/>
    <property type="match status" value="1"/>
</dbReference>
<keyword evidence="3" id="KW-0998">Cell outer membrane</keyword>
<keyword evidence="2" id="KW-0472">Membrane</keyword>
<dbReference type="Pfam" id="PF14905">
    <property type="entry name" value="OMP_b-brl_3"/>
    <property type="match status" value="1"/>
</dbReference>
<keyword evidence="7" id="KW-0675">Receptor</keyword>